<evidence type="ECO:0000256" key="3">
    <source>
        <dbReference type="ARBA" id="ARBA00022833"/>
    </source>
</evidence>
<evidence type="ECO:0000313" key="6">
    <source>
        <dbReference type="Ensembl" id="ENSCVAP00000017856.1"/>
    </source>
</evidence>
<dbReference type="PANTHER" id="PTHR25465:SF14">
    <property type="entry name" value="E3 UBIQUITIN-PROTEIN LIGASE TRIM65"/>
    <property type="match status" value="1"/>
</dbReference>
<keyword evidence="1" id="KW-0479">Metal-binding</keyword>
<dbReference type="InterPro" id="IPR013083">
    <property type="entry name" value="Znf_RING/FYVE/PHD"/>
</dbReference>
<dbReference type="SUPFAM" id="SSF57850">
    <property type="entry name" value="RING/U-box"/>
    <property type="match status" value="1"/>
</dbReference>
<accession>A0A3Q2DF68</accession>
<sequence length="50" mass="5651">MAESSALEELQSELTCPVCLELFRDPVILECGHHFCQVCIIQCWEAKVVV</sequence>
<evidence type="ECO:0000256" key="2">
    <source>
        <dbReference type="ARBA" id="ARBA00022771"/>
    </source>
</evidence>
<dbReference type="PANTHER" id="PTHR25465">
    <property type="entry name" value="B-BOX DOMAIN CONTAINING"/>
    <property type="match status" value="1"/>
</dbReference>
<dbReference type="Pfam" id="PF15227">
    <property type="entry name" value="zf-C3HC4_4"/>
    <property type="match status" value="1"/>
</dbReference>
<reference evidence="6" key="2">
    <citation type="submission" date="2025-09" db="UniProtKB">
        <authorList>
            <consortium name="Ensembl"/>
        </authorList>
    </citation>
    <scope>IDENTIFICATION</scope>
</reference>
<dbReference type="GO" id="GO:0008270">
    <property type="term" value="F:zinc ion binding"/>
    <property type="evidence" value="ECO:0007669"/>
    <property type="project" value="UniProtKB-KW"/>
</dbReference>
<dbReference type="AlphaFoldDB" id="A0A3Q2DF68"/>
<reference evidence="6" key="1">
    <citation type="submission" date="2025-08" db="UniProtKB">
        <authorList>
            <consortium name="Ensembl"/>
        </authorList>
    </citation>
    <scope>IDENTIFICATION</scope>
</reference>
<dbReference type="OMA" id="KQINWIF"/>
<organism evidence="6 7">
    <name type="scientific">Cyprinodon variegatus</name>
    <name type="common">Sheepshead minnow</name>
    <dbReference type="NCBI Taxonomy" id="28743"/>
    <lineage>
        <taxon>Eukaryota</taxon>
        <taxon>Metazoa</taxon>
        <taxon>Chordata</taxon>
        <taxon>Craniata</taxon>
        <taxon>Vertebrata</taxon>
        <taxon>Euteleostomi</taxon>
        <taxon>Actinopterygii</taxon>
        <taxon>Neopterygii</taxon>
        <taxon>Teleostei</taxon>
        <taxon>Neoteleostei</taxon>
        <taxon>Acanthomorphata</taxon>
        <taxon>Ovalentaria</taxon>
        <taxon>Atherinomorphae</taxon>
        <taxon>Cyprinodontiformes</taxon>
        <taxon>Cyprinodontidae</taxon>
        <taxon>Cyprinodon</taxon>
    </lineage>
</organism>
<dbReference type="Ensembl" id="ENSCVAT00000026643.1">
    <property type="protein sequence ID" value="ENSCVAP00000017856.1"/>
    <property type="gene ID" value="ENSCVAG00000020998.1"/>
</dbReference>
<evidence type="ECO:0000256" key="4">
    <source>
        <dbReference type="PROSITE-ProRule" id="PRU00175"/>
    </source>
</evidence>
<dbReference type="PROSITE" id="PS00518">
    <property type="entry name" value="ZF_RING_1"/>
    <property type="match status" value="1"/>
</dbReference>
<feature type="domain" description="RING-type" evidence="5">
    <location>
        <begin position="16"/>
        <end position="40"/>
    </location>
</feature>
<dbReference type="InterPro" id="IPR001841">
    <property type="entry name" value="Znf_RING"/>
</dbReference>
<dbReference type="SMART" id="SM00184">
    <property type="entry name" value="RING"/>
    <property type="match status" value="1"/>
</dbReference>
<keyword evidence="7" id="KW-1185">Reference proteome</keyword>
<name>A0A3Q2DF68_CYPVA</name>
<evidence type="ECO:0000256" key="1">
    <source>
        <dbReference type="ARBA" id="ARBA00022723"/>
    </source>
</evidence>
<keyword evidence="3" id="KW-0862">Zinc</keyword>
<dbReference type="Proteomes" id="UP000265020">
    <property type="component" value="Unassembled WGS sequence"/>
</dbReference>
<keyword evidence="2 4" id="KW-0863">Zinc-finger</keyword>
<dbReference type="InterPro" id="IPR017907">
    <property type="entry name" value="Znf_RING_CS"/>
</dbReference>
<dbReference type="PROSITE" id="PS50089">
    <property type="entry name" value="ZF_RING_2"/>
    <property type="match status" value="1"/>
</dbReference>
<dbReference type="Gene3D" id="3.30.40.10">
    <property type="entry name" value="Zinc/RING finger domain, C3HC4 (zinc finger)"/>
    <property type="match status" value="1"/>
</dbReference>
<protein>
    <recommendedName>
        <fullName evidence="5">RING-type domain-containing protein</fullName>
    </recommendedName>
</protein>
<dbReference type="GeneTree" id="ENSGT01030000234669"/>
<proteinExistence type="predicted"/>
<dbReference type="InterPro" id="IPR051051">
    <property type="entry name" value="E3_ubiq-ligase_TRIM/RNF"/>
</dbReference>
<evidence type="ECO:0000313" key="7">
    <source>
        <dbReference type="Proteomes" id="UP000265020"/>
    </source>
</evidence>
<evidence type="ECO:0000259" key="5">
    <source>
        <dbReference type="PROSITE" id="PS50089"/>
    </source>
</evidence>